<reference evidence="15 16" key="1">
    <citation type="submission" date="2018-04" db="EMBL/GenBank/DDBJ databases">
        <title>Denitrifier Microvirgula.</title>
        <authorList>
            <person name="Anderson E."/>
            <person name="Jang J."/>
            <person name="Ishii S."/>
        </authorList>
    </citation>
    <scope>NUCLEOTIDE SEQUENCE [LARGE SCALE GENOMIC DNA]</scope>
    <source>
        <strain evidence="15 16">BE2.4</strain>
    </source>
</reference>
<evidence type="ECO:0000256" key="12">
    <source>
        <dbReference type="ARBA" id="ARBA00037975"/>
    </source>
</evidence>
<sequence>MNTSPRYHGLSIALHWLMALLIIGAIGVGLSMGEMSLSPLKIKLINWHKWVGITVLGLAAVRLLWRMYARPPALPATLPAWQTGAAHAMHLLLYVLMFAIPLSGWAMSAAKGFPVVYLGLFPLPDLVAPDEALGDTLADVHSALSYGLIALLVAHVAAALKHHLIDRDDILSRMLPACRRPR</sequence>
<keyword evidence="7" id="KW-0479">Metal-binding</keyword>
<dbReference type="GO" id="GO:0005886">
    <property type="term" value="C:plasma membrane"/>
    <property type="evidence" value="ECO:0007669"/>
    <property type="project" value="UniProtKB-SubCell"/>
</dbReference>
<evidence type="ECO:0000313" key="15">
    <source>
        <dbReference type="EMBL" id="AVY93145.1"/>
    </source>
</evidence>
<evidence type="ECO:0000256" key="7">
    <source>
        <dbReference type="ARBA" id="ARBA00022723"/>
    </source>
</evidence>
<feature type="domain" description="Cytochrome b561 bacterial/Ni-hydrogenase" evidence="14">
    <location>
        <begin position="6"/>
        <end position="176"/>
    </location>
</feature>
<keyword evidence="10" id="KW-0408">Iron</keyword>
<comment type="cofactor">
    <cofactor evidence="1">
        <name>heme b</name>
        <dbReference type="ChEBI" id="CHEBI:60344"/>
    </cofactor>
</comment>
<evidence type="ECO:0000256" key="3">
    <source>
        <dbReference type="ARBA" id="ARBA00022448"/>
    </source>
</evidence>
<evidence type="ECO:0000256" key="10">
    <source>
        <dbReference type="ARBA" id="ARBA00023004"/>
    </source>
</evidence>
<dbReference type="PANTHER" id="PTHR30529:SF1">
    <property type="entry name" value="CYTOCHROME B561 HOMOLOG 2"/>
    <property type="match status" value="1"/>
</dbReference>
<keyword evidence="16" id="KW-1185">Reference proteome</keyword>
<dbReference type="RefSeq" id="WP_107888711.1">
    <property type="nucleotide sequence ID" value="NZ_CP028519.1"/>
</dbReference>
<evidence type="ECO:0000256" key="11">
    <source>
        <dbReference type="ARBA" id="ARBA00023136"/>
    </source>
</evidence>
<accession>A0A2S0P728</accession>
<dbReference type="SUPFAM" id="SSF81342">
    <property type="entry name" value="Transmembrane di-heme cytochromes"/>
    <property type="match status" value="1"/>
</dbReference>
<feature type="transmembrane region" description="Helical" evidence="13">
    <location>
        <begin position="47"/>
        <end position="65"/>
    </location>
</feature>
<evidence type="ECO:0000313" key="16">
    <source>
        <dbReference type="Proteomes" id="UP000244173"/>
    </source>
</evidence>
<dbReference type="InterPro" id="IPR052168">
    <property type="entry name" value="Cytochrome_b561_oxidase"/>
</dbReference>
<dbReference type="AlphaFoldDB" id="A0A2S0P728"/>
<keyword evidence="5" id="KW-0349">Heme</keyword>
<dbReference type="GO" id="GO:0046872">
    <property type="term" value="F:metal ion binding"/>
    <property type="evidence" value="ECO:0007669"/>
    <property type="project" value="UniProtKB-KW"/>
</dbReference>
<feature type="transmembrane region" description="Helical" evidence="13">
    <location>
        <begin position="140"/>
        <end position="160"/>
    </location>
</feature>
<dbReference type="Proteomes" id="UP000244173">
    <property type="component" value="Chromosome"/>
</dbReference>
<evidence type="ECO:0000256" key="1">
    <source>
        <dbReference type="ARBA" id="ARBA00001970"/>
    </source>
</evidence>
<evidence type="ECO:0000256" key="5">
    <source>
        <dbReference type="ARBA" id="ARBA00022617"/>
    </source>
</evidence>
<evidence type="ECO:0000256" key="4">
    <source>
        <dbReference type="ARBA" id="ARBA00022475"/>
    </source>
</evidence>
<evidence type="ECO:0000256" key="8">
    <source>
        <dbReference type="ARBA" id="ARBA00022982"/>
    </source>
</evidence>
<comment type="subcellular location">
    <subcellularLocation>
        <location evidence="2">Cell membrane</location>
        <topology evidence="2">Multi-pass membrane protein</topology>
    </subcellularLocation>
</comment>
<dbReference type="KEGG" id="maer:DAI18_03165"/>
<keyword evidence="3" id="KW-0813">Transport</keyword>
<dbReference type="STRING" id="1122240.GCA_000620105_00372"/>
<keyword evidence="11 13" id="KW-0472">Membrane</keyword>
<keyword evidence="4" id="KW-1003">Cell membrane</keyword>
<evidence type="ECO:0000259" key="14">
    <source>
        <dbReference type="Pfam" id="PF01292"/>
    </source>
</evidence>
<dbReference type="Gene3D" id="1.20.950.20">
    <property type="entry name" value="Transmembrane di-heme cytochromes, Chain C"/>
    <property type="match status" value="1"/>
</dbReference>
<keyword evidence="6 13" id="KW-0812">Transmembrane</keyword>
<evidence type="ECO:0000256" key="2">
    <source>
        <dbReference type="ARBA" id="ARBA00004651"/>
    </source>
</evidence>
<keyword evidence="9 13" id="KW-1133">Transmembrane helix</keyword>
<comment type="similarity">
    <text evidence="12">Belongs to the cytochrome b561 family.</text>
</comment>
<dbReference type="EMBL" id="CP028519">
    <property type="protein sequence ID" value="AVY93145.1"/>
    <property type="molecule type" value="Genomic_DNA"/>
</dbReference>
<feature type="transmembrane region" description="Helical" evidence="13">
    <location>
        <begin position="12"/>
        <end position="32"/>
    </location>
</feature>
<gene>
    <name evidence="15" type="ORF">DAI18_03165</name>
</gene>
<dbReference type="InterPro" id="IPR016174">
    <property type="entry name" value="Di-haem_cyt_TM"/>
</dbReference>
<organism evidence="15 16">
    <name type="scientific">Microvirgula aerodenitrificans</name>
    <dbReference type="NCBI Taxonomy" id="57480"/>
    <lineage>
        <taxon>Bacteria</taxon>
        <taxon>Pseudomonadati</taxon>
        <taxon>Pseudomonadota</taxon>
        <taxon>Betaproteobacteria</taxon>
        <taxon>Neisseriales</taxon>
        <taxon>Aquaspirillaceae</taxon>
        <taxon>Microvirgula</taxon>
    </lineage>
</organism>
<evidence type="ECO:0000256" key="9">
    <source>
        <dbReference type="ARBA" id="ARBA00022989"/>
    </source>
</evidence>
<protein>
    <submittedName>
        <fullName evidence="15">Cytochrome b</fullName>
    </submittedName>
</protein>
<dbReference type="PANTHER" id="PTHR30529">
    <property type="entry name" value="CYTOCHROME B561"/>
    <property type="match status" value="1"/>
</dbReference>
<dbReference type="GO" id="GO:0009055">
    <property type="term" value="F:electron transfer activity"/>
    <property type="evidence" value="ECO:0007669"/>
    <property type="project" value="InterPro"/>
</dbReference>
<feature type="transmembrane region" description="Helical" evidence="13">
    <location>
        <begin position="91"/>
        <end position="120"/>
    </location>
</feature>
<proteinExistence type="inferred from homology"/>
<dbReference type="InterPro" id="IPR011577">
    <property type="entry name" value="Cyt_b561_bac/Ni-Hgenase"/>
</dbReference>
<dbReference type="OrthoDB" id="8536275at2"/>
<dbReference type="GO" id="GO:0022904">
    <property type="term" value="P:respiratory electron transport chain"/>
    <property type="evidence" value="ECO:0007669"/>
    <property type="project" value="InterPro"/>
</dbReference>
<evidence type="ECO:0000256" key="6">
    <source>
        <dbReference type="ARBA" id="ARBA00022692"/>
    </source>
</evidence>
<keyword evidence="8" id="KW-0249">Electron transport</keyword>
<dbReference type="Pfam" id="PF01292">
    <property type="entry name" value="Ni_hydr_CYTB"/>
    <property type="match status" value="1"/>
</dbReference>
<name>A0A2S0P728_9NEIS</name>
<evidence type="ECO:0000256" key="13">
    <source>
        <dbReference type="SAM" id="Phobius"/>
    </source>
</evidence>
<dbReference type="GO" id="GO:0020037">
    <property type="term" value="F:heme binding"/>
    <property type="evidence" value="ECO:0007669"/>
    <property type="project" value="TreeGrafter"/>
</dbReference>